<accession>A0A8S5SQC0</accession>
<evidence type="ECO:0000313" key="1">
    <source>
        <dbReference type="EMBL" id="DAF52778.1"/>
    </source>
</evidence>
<proteinExistence type="predicted"/>
<sequence>MASPYQRYLKTLNSNLNPSATAQARRQQQDAVNAIAFPLADGYKMAKKQTRQDYDKNTEKWEDFEILVKHALSVTEKKIATHPYVELNVGTYLKYDDVTILVSGRTLGNQEVMPTYKAYVCNHMLKLKGCPFEFPISSSNTSYSAKGKVDADLMNLIDNRNKFYIQRNKYTVRLFQSHKNYRIALGDEEVTYYYTITNMDDTSTPGMFAITLTEDEKTHLDGVYAYNEVEIDYSDLIDGSYVENTGEVIDGKPIPILTCDTYQIKDKPFAVISNVPIVKHEVSNGIDVLDLSQDQLQLGLKATTVGVHKVTVEDQYGQKTSVNIIVREGK</sequence>
<protein>
    <submittedName>
        <fullName evidence="1">Uncharacterized protein</fullName>
    </submittedName>
</protein>
<name>A0A8S5SQC0_9CAUD</name>
<reference evidence="1" key="1">
    <citation type="journal article" date="2021" name="Proc. Natl. Acad. Sci. U.S.A.">
        <title>A Catalog of Tens of Thousands of Viruses from Human Metagenomes Reveals Hidden Associations with Chronic Diseases.</title>
        <authorList>
            <person name="Tisza M.J."/>
            <person name="Buck C.B."/>
        </authorList>
    </citation>
    <scope>NUCLEOTIDE SEQUENCE</scope>
    <source>
        <strain evidence="1">CtqSm5</strain>
    </source>
</reference>
<organism evidence="1">
    <name type="scientific">Siphoviridae sp. ctqSm5</name>
    <dbReference type="NCBI Taxonomy" id="2827949"/>
    <lineage>
        <taxon>Viruses</taxon>
        <taxon>Duplodnaviria</taxon>
        <taxon>Heunggongvirae</taxon>
        <taxon>Uroviricota</taxon>
        <taxon>Caudoviricetes</taxon>
    </lineage>
</organism>
<dbReference type="EMBL" id="BK032642">
    <property type="protein sequence ID" value="DAF52778.1"/>
    <property type="molecule type" value="Genomic_DNA"/>
</dbReference>